<dbReference type="AlphaFoldDB" id="A0A834BRR0"/>
<dbReference type="InterPro" id="IPR043472">
    <property type="entry name" value="Macro_dom-like"/>
</dbReference>
<dbReference type="GO" id="GO:0140291">
    <property type="term" value="P:peptidyl-glutamate ADP-deribosylation"/>
    <property type="evidence" value="ECO:0007669"/>
    <property type="project" value="TreeGrafter"/>
</dbReference>
<proteinExistence type="predicted"/>
<dbReference type="InterPro" id="IPR050892">
    <property type="entry name" value="ADP-ribose_metab_enzymes"/>
</dbReference>
<dbReference type="PANTHER" id="PTHR12521">
    <property type="entry name" value="PROTEIN C6ORF130"/>
    <property type="match status" value="1"/>
</dbReference>
<dbReference type="SUPFAM" id="SSF52949">
    <property type="entry name" value="Macro domain-like"/>
    <property type="match status" value="1"/>
</dbReference>
<evidence type="ECO:0000313" key="2">
    <source>
        <dbReference type="Proteomes" id="UP000646548"/>
    </source>
</evidence>
<gene>
    <name evidence="1" type="ORF">FQA47_007323</name>
</gene>
<sequence>MTLDRPGKGKLHGGAVLPSAGQSVDDSWSLLYVSGDLFSCPPEEALAHCISEDCRMGAGIAIMFKRKFAGVAELKEQNKGFTWWRIELAACLCRVLLRSIGCGLDRLKWSKVAEILEEVFYHTNISITVYSLPEKTETTVMKENMRR</sequence>
<accession>A0A834BRR0</accession>
<name>A0A834BRR0_ORYME</name>
<organism evidence="1 2">
    <name type="scientific">Oryzias melastigma</name>
    <name type="common">Marine medaka</name>
    <dbReference type="NCBI Taxonomy" id="30732"/>
    <lineage>
        <taxon>Eukaryota</taxon>
        <taxon>Metazoa</taxon>
        <taxon>Chordata</taxon>
        <taxon>Craniata</taxon>
        <taxon>Vertebrata</taxon>
        <taxon>Euteleostomi</taxon>
        <taxon>Actinopterygii</taxon>
        <taxon>Neopterygii</taxon>
        <taxon>Teleostei</taxon>
        <taxon>Neoteleostei</taxon>
        <taxon>Acanthomorphata</taxon>
        <taxon>Ovalentaria</taxon>
        <taxon>Atherinomorphae</taxon>
        <taxon>Beloniformes</taxon>
        <taxon>Adrianichthyidae</taxon>
        <taxon>Oryziinae</taxon>
        <taxon>Oryzias</taxon>
    </lineage>
</organism>
<dbReference type="Gene3D" id="3.40.220.10">
    <property type="entry name" value="Leucine Aminopeptidase, subunit E, domain 1"/>
    <property type="match status" value="2"/>
</dbReference>
<protein>
    <submittedName>
        <fullName evidence="1">O-acetyl-ADP-ribose deacetylase 1</fullName>
    </submittedName>
</protein>
<comment type="caution">
    <text evidence="1">The sequence shown here is derived from an EMBL/GenBank/DDBJ whole genome shotgun (WGS) entry which is preliminary data.</text>
</comment>
<dbReference type="PANTHER" id="PTHR12521:SF0">
    <property type="entry name" value="ADP-RIBOSE GLYCOHYDROLASE OARD1"/>
    <property type="match status" value="1"/>
</dbReference>
<reference evidence="1" key="1">
    <citation type="journal article" name="BMC Genomics">
        <title>Long-read sequencing and de novo genome assembly of marine medaka (Oryzias melastigma).</title>
        <authorList>
            <person name="Liang P."/>
            <person name="Saqib H.S.A."/>
            <person name="Ni X."/>
            <person name="Shen Y."/>
        </authorList>
    </citation>
    <scope>NUCLEOTIDE SEQUENCE</scope>
    <source>
        <strain evidence="1">Bigg-433</strain>
    </source>
</reference>
<evidence type="ECO:0000313" key="1">
    <source>
        <dbReference type="EMBL" id="KAF6715992.1"/>
    </source>
</evidence>
<dbReference type="EMBL" id="WKFB01001016">
    <property type="protein sequence ID" value="KAF6715992.1"/>
    <property type="molecule type" value="Genomic_DNA"/>
</dbReference>
<dbReference type="Proteomes" id="UP000646548">
    <property type="component" value="Unassembled WGS sequence"/>
</dbReference>